<dbReference type="RefSeq" id="WP_085464170.1">
    <property type="nucleotide sequence ID" value="NZ_FXBL01000004.1"/>
</dbReference>
<dbReference type="EMBL" id="FXBL01000004">
    <property type="protein sequence ID" value="SMH39375.1"/>
    <property type="molecule type" value="Genomic_DNA"/>
</dbReference>
<sequence>MKKIILAAAITAAAAGAAFAQEPPYTVMNGEVKYPGQMERYEPRGPYYGDVYYGDAYAQVSPSYYVEEPGYTMEPRYSYERVPSSAPGIYVFDGLNLNNDQNYSGK</sequence>
<feature type="signal peptide" evidence="1">
    <location>
        <begin position="1"/>
        <end position="20"/>
    </location>
</feature>
<keyword evidence="1" id="KW-0732">Signal</keyword>
<name>A0A1X7NN43_9HYPH</name>
<keyword evidence="3" id="KW-1185">Reference proteome</keyword>
<feature type="chain" id="PRO_5012756011" evidence="1">
    <location>
        <begin position="21"/>
        <end position="106"/>
    </location>
</feature>
<organism evidence="2 3">
    <name type="scientific">Mesorhizobium australicum</name>
    <dbReference type="NCBI Taxonomy" id="536018"/>
    <lineage>
        <taxon>Bacteria</taxon>
        <taxon>Pseudomonadati</taxon>
        <taxon>Pseudomonadota</taxon>
        <taxon>Alphaproteobacteria</taxon>
        <taxon>Hyphomicrobiales</taxon>
        <taxon>Phyllobacteriaceae</taxon>
        <taxon>Mesorhizobium</taxon>
    </lineage>
</organism>
<proteinExistence type="predicted"/>
<dbReference type="AlphaFoldDB" id="A0A1X7NN43"/>
<dbReference type="Proteomes" id="UP000193083">
    <property type="component" value="Unassembled WGS sequence"/>
</dbReference>
<reference evidence="2 3" key="1">
    <citation type="submission" date="2017-04" db="EMBL/GenBank/DDBJ databases">
        <authorList>
            <person name="Afonso C.L."/>
            <person name="Miller P.J."/>
            <person name="Scott M.A."/>
            <person name="Spackman E."/>
            <person name="Goraichik I."/>
            <person name="Dimitrov K.M."/>
            <person name="Suarez D.L."/>
            <person name="Swayne D.E."/>
        </authorList>
    </citation>
    <scope>NUCLEOTIDE SEQUENCE [LARGE SCALE GENOMIC DNA]</scope>
    <source>
        <strain evidence="2 3">B5P</strain>
    </source>
</reference>
<gene>
    <name evidence="2" type="ORF">SAMN02982922_2163</name>
</gene>
<accession>A0A1X7NN43</accession>
<evidence type="ECO:0000313" key="3">
    <source>
        <dbReference type="Proteomes" id="UP000193083"/>
    </source>
</evidence>
<evidence type="ECO:0000256" key="1">
    <source>
        <dbReference type="SAM" id="SignalP"/>
    </source>
</evidence>
<protein>
    <submittedName>
        <fullName evidence="2">Uncharacterized protein</fullName>
    </submittedName>
</protein>
<evidence type="ECO:0000313" key="2">
    <source>
        <dbReference type="EMBL" id="SMH39375.1"/>
    </source>
</evidence>